<protein>
    <submittedName>
        <fullName evidence="2">Uncharacterized protein</fullName>
    </submittedName>
</protein>
<accession>A0A6J4MHD6</accession>
<reference evidence="2" key="1">
    <citation type="submission" date="2020-02" db="EMBL/GenBank/DDBJ databases">
        <authorList>
            <person name="Meier V. D."/>
        </authorList>
    </citation>
    <scope>NUCLEOTIDE SEQUENCE</scope>
    <source>
        <strain evidence="2">AVDCRST_MAG84</strain>
    </source>
</reference>
<feature type="region of interest" description="Disordered" evidence="1">
    <location>
        <begin position="1"/>
        <end position="37"/>
    </location>
</feature>
<proteinExistence type="predicted"/>
<evidence type="ECO:0000256" key="1">
    <source>
        <dbReference type="SAM" id="MobiDB-lite"/>
    </source>
</evidence>
<sequence>MIDLAEGSSATRTESGCNGWKKERRRKKESREHPDLG</sequence>
<dbReference type="EMBL" id="CADCTZ010000661">
    <property type="protein sequence ID" value="CAA9359402.1"/>
    <property type="molecule type" value="Genomic_DNA"/>
</dbReference>
<evidence type="ECO:0000313" key="2">
    <source>
        <dbReference type="EMBL" id="CAA9359402.1"/>
    </source>
</evidence>
<name>A0A6J4MHD6_9CYAN</name>
<dbReference type="AlphaFoldDB" id="A0A6J4MHD6"/>
<organism evidence="2">
    <name type="scientific">uncultured Microcoleus sp</name>
    <dbReference type="NCBI Taxonomy" id="259945"/>
    <lineage>
        <taxon>Bacteria</taxon>
        <taxon>Bacillati</taxon>
        <taxon>Cyanobacteriota</taxon>
        <taxon>Cyanophyceae</taxon>
        <taxon>Oscillatoriophycideae</taxon>
        <taxon>Oscillatoriales</taxon>
        <taxon>Microcoleaceae</taxon>
        <taxon>Microcoleus</taxon>
        <taxon>environmental samples</taxon>
    </lineage>
</organism>
<gene>
    <name evidence="2" type="ORF">AVDCRST_MAG84-3397</name>
</gene>